<name>A0ABT1K488_9ACTN</name>
<comment type="similarity">
    <text evidence="1">Belongs to the peptidase C40 family.</text>
</comment>
<dbReference type="PANTHER" id="PTHR47359">
    <property type="entry name" value="PEPTIDOGLYCAN DL-ENDOPEPTIDASE CWLO"/>
    <property type="match status" value="1"/>
</dbReference>
<evidence type="ECO:0000313" key="8">
    <source>
        <dbReference type="EMBL" id="MCP2348825.1"/>
    </source>
</evidence>
<organism evidence="8 9">
    <name type="scientific">Nonomuraea roseoviolacea subsp. carminata</name>
    <dbReference type="NCBI Taxonomy" id="160689"/>
    <lineage>
        <taxon>Bacteria</taxon>
        <taxon>Bacillati</taxon>
        <taxon>Actinomycetota</taxon>
        <taxon>Actinomycetes</taxon>
        <taxon>Streptosporangiales</taxon>
        <taxon>Streptosporangiaceae</taxon>
        <taxon>Nonomuraea</taxon>
    </lineage>
</organism>
<accession>A0ABT1K488</accession>
<comment type="caution">
    <text evidence="8">The sequence shown here is derived from an EMBL/GenBank/DDBJ whole genome shotgun (WGS) entry which is preliminary data.</text>
</comment>
<evidence type="ECO:0000256" key="6">
    <source>
        <dbReference type="SAM" id="SignalP"/>
    </source>
</evidence>
<evidence type="ECO:0000256" key="5">
    <source>
        <dbReference type="SAM" id="MobiDB-lite"/>
    </source>
</evidence>
<keyword evidence="2" id="KW-0645">Protease</keyword>
<dbReference type="Proteomes" id="UP001320766">
    <property type="component" value="Unassembled WGS sequence"/>
</dbReference>
<feature type="compositionally biased region" description="Polar residues" evidence="5">
    <location>
        <begin position="40"/>
        <end position="60"/>
    </location>
</feature>
<sequence>MSRFAMLAAVATAGIAIAAPAGVSLASTRPSAPLLPPHGTFQNASSSVPGSSQEDTSTARLTSPVVTLTGADVKAARDKKKTPLPAWKRALKYALDKRGTPYVWGGASPAGYDCSGLMLRAYQHAGITLPRTAAQQYNAFSRKISWKNLKPGDLVFFHGLGHVGMISKPGYMVHSPHTGDVVKVERLSAWRRSSFVGAVRPDPKGVKAWAARKATTEEPAPAMPIATIL</sequence>
<evidence type="ECO:0000256" key="4">
    <source>
        <dbReference type="ARBA" id="ARBA00022807"/>
    </source>
</evidence>
<evidence type="ECO:0000259" key="7">
    <source>
        <dbReference type="PROSITE" id="PS51935"/>
    </source>
</evidence>
<dbReference type="Pfam" id="PF00877">
    <property type="entry name" value="NLPC_P60"/>
    <property type="match status" value="1"/>
</dbReference>
<gene>
    <name evidence="8" type="ORF">HD595_004947</name>
</gene>
<protein>
    <submittedName>
        <fullName evidence="8">Cell wall-associated NlpC family hydrolase</fullName>
    </submittedName>
</protein>
<evidence type="ECO:0000256" key="3">
    <source>
        <dbReference type="ARBA" id="ARBA00022801"/>
    </source>
</evidence>
<dbReference type="Gene3D" id="3.90.1720.10">
    <property type="entry name" value="endopeptidase domain like (from Nostoc punctiforme)"/>
    <property type="match status" value="1"/>
</dbReference>
<evidence type="ECO:0000256" key="2">
    <source>
        <dbReference type="ARBA" id="ARBA00022670"/>
    </source>
</evidence>
<dbReference type="EMBL" id="JAMZEC010000001">
    <property type="protein sequence ID" value="MCP2348825.1"/>
    <property type="molecule type" value="Genomic_DNA"/>
</dbReference>
<evidence type="ECO:0000256" key="1">
    <source>
        <dbReference type="ARBA" id="ARBA00007074"/>
    </source>
</evidence>
<feature type="signal peptide" evidence="6">
    <location>
        <begin position="1"/>
        <end position="18"/>
    </location>
</feature>
<keyword evidence="3 8" id="KW-0378">Hydrolase</keyword>
<dbReference type="InterPro" id="IPR051794">
    <property type="entry name" value="PG_Endopeptidase_C40"/>
</dbReference>
<proteinExistence type="inferred from homology"/>
<dbReference type="InterPro" id="IPR000064">
    <property type="entry name" value="NLP_P60_dom"/>
</dbReference>
<evidence type="ECO:0000313" key="9">
    <source>
        <dbReference type="Proteomes" id="UP001320766"/>
    </source>
</evidence>
<dbReference type="SUPFAM" id="SSF54001">
    <property type="entry name" value="Cysteine proteinases"/>
    <property type="match status" value="1"/>
</dbReference>
<dbReference type="PANTHER" id="PTHR47359:SF3">
    <property type="entry name" value="NLP_P60 DOMAIN-CONTAINING PROTEIN-RELATED"/>
    <property type="match status" value="1"/>
</dbReference>
<keyword evidence="6" id="KW-0732">Signal</keyword>
<dbReference type="InterPro" id="IPR038765">
    <property type="entry name" value="Papain-like_cys_pep_sf"/>
</dbReference>
<keyword evidence="9" id="KW-1185">Reference proteome</keyword>
<reference evidence="8 9" key="1">
    <citation type="submission" date="2022-06" db="EMBL/GenBank/DDBJ databases">
        <title>Sequencing the genomes of 1000 actinobacteria strains.</title>
        <authorList>
            <person name="Klenk H.-P."/>
        </authorList>
    </citation>
    <scope>NUCLEOTIDE SEQUENCE [LARGE SCALE GENOMIC DNA]</scope>
    <source>
        <strain evidence="8 9">DSM 44170</strain>
    </source>
</reference>
<feature type="region of interest" description="Disordered" evidence="5">
    <location>
        <begin position="34"/>
        <end position="60"/>
    </location>
</feature>
<feature type="chain" id="PRO_5045488466" evidence="6">
    <location>
        <begin position="19"/>
        <end position="229"/>
    </location>
</feature>
<keyword evidence="4" id="KW-0788">Thiol protease</keyword>
<dbReference type="GO" id="GO:0016787">
    <property type="term" value="F:hydrolase activity"/>
    <property type="evidence" value="ECO:0007669"/>
    <property type="project" value="UniProtKB-KW"/>
</dbReference>
<dbReference type="RefSeq" id="WP_253772893.1">
    <property type="nucleotide sequence ID" value="NZ_BAAAVE010000007.1"/>
</dbReference>
<feature type="domain" description="NlpC/P60" evidence="7">
    <location>
        <begin position="84"/>
        <end position="202"/>
    </location>
</feature>
<dbReference type="PROSITE" id="PS51935">
    <property type="entry name" value="NLPC_P60"/>
    <property type="match status" value="1"/>
</dbReference>